<evidence type="ECO:0000313" key="2">
    <source>
        <dbReference type="Proteomes" id="UP000754563"/>
    </source>
</evidence>
<reference evidence="1" key="2">
    <citation type="journal article" date="2021" name="Microbiome">
        <title>Successional dynamics and alternative stable states in a saline activated sludge microbial community over 9 years.</title>
        <authorList>
            <person name="Wang Y."/>
            <person name="Ye J."/>
            <person name="Ju F."/>
            <person name="Liu L."/>
            <person name="Boyd J.A."/>
            <person name="Deng Y."/>
            <person name="Parks D.H."/>
            <person name="Jiang X."/>
            <person name="Yin X."/>
            <person name="Woodcroft B.J."/>
            <person name="Tyson G.W."/>
            <person name="Hugenholtz P."/>
            <person name="Polz M.F."/>
            <person name="Zhang T."/>
        </authorList>
    </citation>
    <scope>NUCLEOTIDE SEQUENCE</scope>
    <source>
        <strain evidence="1">HKST-UBA11</strain>
    </source>
</reference>
<comment type="caution">
    <text evidence="1">The sequence shown here is derived from an EMBL/GenBank/DDBJ whole genome shotgun (WGS) entry which is preliminary data.</text>
</comment>
<accession>A0A955L9M7</accession>
<dbReference type="Proteomes" id="UP000754563">
    <property type="component" value="Unassembled WGS sequence"/>
</dbReference>
<sequence length="264" mass="29490">MVHEKLYKPQLDILAQDSHHGMIRVKHIYRDALEQVLLFSVVMTESFAKRPRTEFLTTLTMFAGMQVEYLRDPQSIELTEAVDHSFKFWDEHCTKSKLHSPENSIVGMTGILGAPDKEGSRVLSLVGLGSMHTSVLRSNRGNVITEQQLRDGRTYKIENRLEEGGINFSQVDIVVAPDEMVLISPHPLIAQAINQLQSEDEPERRNIAALLTDALSTTLQSGQGGLKAHFPILNRLGKSLGIENPPVITSMIYLPTHQMILNSG</sequence>
<dbReference type="EMBL" id="JAGQLH010000080">
    <property type="protein sequence ID" value="MCA9386115.1"/>
    <property type="molecule type" value="Genomic_DNA"/>
</dbReference>
<proteinExistence type="predicted"/>
<protein>
    <submittedName>
        <fullName evidence="1">Uncharacterized protein</fullName>
    </submittedName>
</protein>
<gene>
    <name evidence="1" type="ORF">KC717_05700</name>
</gene>
<dbReference type="AlphaFoldDB" id="A0A955L9M7"/>
<organism evidence="1 2">
    <name type="scientific">Candidatus Dojkabacteria bacterium</name>
    <dbReference type="NCBI Taxonomy" id="2099670"/>
    <lineage>
        <taxon>Bacteria</taxon>
        <taxon>Candidatus Dojkabacteria</taxon>
    </lineage>
</organism>
<evidence type="ECO:0000313" key="1">
    <source>
        <dbReference type="EMBL" id="MCA9386115.1"/>
    </source>
</evidence>
<reference evidence="1" key="1">
    <citation type="submission" date="2020-04" db="EMBL/GenBank/DDBJ databases">
        <authorList>
            <person name="Zhang T."/>
        </authorList>
    </citation>
    <scope>NUCLEOTIDE SEQUENCE</scope>
    <source>
        <strain evidence="1">HKST-UBA11</strain>
    </source>
</reference>
<name>A0A955L9M7_9BACT</name>